<feature type="region of interest" description="Disordered" evidence="1">
    <location>
        <begin position="42"/>
        <end position="71"/>
    </location>
</feature>
<name>G4N8X9_PYRO7</name>
<protein>
    <submittedName>
        <fullName evidence="2">Uncharacterized protein</fullName>
    </submittedName>
</protein>
<dbReference type="Proteomes" id="UP000009058">
    <property type="component" value="Chromosome 4"/>
</dbReference>
<dbReference type="VEuPathDB" id="FungiDB:MGG_17108"/>
<evidence type="ECO:0000313" key="2">
    <source>
        <dbReference type="EMBL" id="EHA50273.1"/>
    </source>
</evidence>
<keyword evidence="3" id="KW-1185">Reference proteome</keyword>
<organism evidence="2 3">
    <name type="scientific">Pyricularia oryzae (strain 70-15 / ATCC MYA-4617 / FGSC 8958)</name>
    <name type="common">Rice blast fungus</name>
    <name type="synonym">Magnaporthe oryzae</name>
    <dbReference type="NCBI Taxonomy" id="242507"/>
    <lineage>
        <taxon>Eukaryota</taxon>
        <taxon>Fungi</taxon>
        <taxon>Dikarya</taxon>
        <taxon>Ascomycota</taxon>
        <taxon>Pezizomycotina</taxon>
        <taxon>Sordariomycetes</taxon>
        <taxon>Sordariomycetidae</taxon>
        <taxon>Magnaporthales</taxon>
        <taxon>Pyriculariaceae</taxon>
        <taxon>Pyricularia</taxon>
    </lineage>
</organism>
<dbReference type="AlphaFoldDB" id="G4N8X9"/>
<evidence type="ECO:0000256" key="1">
    <source>
        <dbReference type="SAM" id="MobiDB-lite"/>
    </source>
</evidence>
<dbReference type="InParanoid" id="G4N8X9"/>
<accession>G4N8X9</accession>
<reference key="2">
    <citation type="submission" date="2011-05" db="EMBL/GenBank/DDBJ databases">
        <title>The Genome Sequence of Magnaporthe oryzae 70-15.</title>
        <authorList>
            <consortium name="The Broad Institute Genome Sequencing Platform"/>
            <person name="Ma L.-J."/>
            <person name="Dead R."/>
            <person name="Young S.K."/>
            <person name="Zeng Q."/>
            <person name="Gargeya S."/>
            <person name="Fitzgerald M."/>
            <person name="Haas B."/>
            <person name="Abouelleil A."/>
            <person name="Alvarado L."/>
            <person name="Arachchi H.M."/>
            <person name="Berlin A."/>
            <person name="Brown A."/>
            <person name="Chapman S.B."/>
            <person name="Chen Z."/>
            <person name="Dunbar C."/>
            <person name="Freedman E."/>
            <person name="Gearin G."/>
            <person name="Gellesch M."/>
            <person name="Goldberg J."/>
            <person name="Griggs A."/>
            <person name="Gujja S."/>
            <person name="Heiman D."/>
            <person name="Howarth C."/>
            <person name="Larson L."/>
            <person name="Lui A."/>
            <person name="MacDonald P.J.P."/>
            <person name="Mehta T."/>
            <person name="Montmayeur A."/>
            <person name="Murphy C."/>
            <person name="Neiman D."/>
            <person name="Pearson M."/>
            <person name="Priest M."/>
            <person name="Roberts A."/>
            <person name="Saif S."/>
            <person name="Shea T."/>
            <person name="Shenoy N."/>
            <person name="Sisk P."/>
            <person name="Stolte C."/>
            <person name="Sykes S."/>
            <person name="Yandava C."/>
            <person name="Wortman J."/>
            <person name="Nusbaum C."/>
            <person name="Birren B."/>
        </authorList>
    </citation>
    <scope>NUCLEOTIDE SEQUENCE</scope>
    <source>
        <strain>70-15</strain>
    </source>
</reference>
<dbReference type="RefSeq" id="XP_003716592.1">
    <property type="nucleotide sequence ID" value="XM_003716544.1"/>
</dbReference>
<dbReference type="GeneID" id="12984518"/>
<proteinExistence type="predicted"/>
<reference evidence="2 3" key="1">
    <citation type="journal article" date="2005" name="Nature">
        <title>The genome sequence of the rice blast fungus Magnaporthe grisea.</title>
        <authorList>
            <person name="Dean R.A."/>
            <person name="Talbot N.J."/>
            <person name="Ebbole D.J."/>
            <person name="Farman M.L."/>
            <person name="Mitchell T.K."/>
            <person name="Orbach M.J."/>
            <person name="Thon M."/>
            <person name="Kulkarni R."/>
            <person name="Xu J.R."/>
            <person name="Pan H."/>
            <person name="Read N.D."/>
            <person name="Lee Y.H."/>
            <person name="Carbone I."/>
            <person name="Brown D."/>
            <person name="Oh Y.Y."/>
            <person name="Donofrio N."/>
            <person name="Jeong J.S."/>
            <person name="Soanes D.M."/>
            <person name="Djonovic S."/>
            <person name="Kolomiets E."/>
            <person name="Rehmeyer C."/>
            <person name="Li W."/>
            <person name="Harding M."/>
            <person name="Kim S."/>
            <person name="Lebrun M.H."/>
            <person name="Bohnert H."/>
            <person name="Coughlan S."/>
            <person name="Butler J."/>
            <person name="Calvo S."/>
            <person name="Ma L.J."/>
            <person name="Nicol R."/>
            <person name="Purcell S."/>
            <person name="Nusbaum C."/>
            <person name="Galagan J.E."/>
            <person name="Birren B.W."/>
        </authorList>
    </citation>
    <scope>NUCLEOTIDE SEQUENCE [LARGE SCALE GENOMIC DNA]</scope>
    <source>
        <strain evidence="3">70-15 / ATCC MYA-4617 / FGSC 8958</strain>
    </source>
</reference>
<gene>
    <name evidence="2" type="ORF">MGG_17108</name>
</gene>
<evidence type="ECO:0000313" key="3">
    <source>
        <dbReference type="Proteomes" id="UP000009058"/>
    </source>
</evidence>
<dbReference type="EMBL" id="CM001234">
    <property type="protein sequence ID" value="EHA50273.1"/>
    <property type="molecule type" value="Genomic_DNA"/>
</dbReference>
<dbReference type="HOGENOM" id="CLU_2740527_0_0_1"/>
<dbReference type="KEGG" id="mgr:MGG_17108"/>
<sequence length="71" mass="7675">MPIKEPKIGCRFVEIPRALRTVSQGRTQKKGVERKALATEETRVPGEPGDVPMGNPGFVSRLAGSASHYAL</sequence>